<sequence length="190" mass="22166">MSIKQRMRTNRRGCDQIFIKRMVSITMSVALLLVIGTAIYYYQHSSVEKVVSSKDTQLMEKFSFEDGIIAIVRKEDFYQGIYLEKGLLGWKEILRSNNILSQNASDDFYSTDLFAFVPYKNTTLFFGYTPDVDLIKEVKFRNESYVIRRSITSPIWHMKVPMKVTEFEADQLSLVLKDGQEIFYPFSESP</sequence>
<gene>
    <name evidence="2" type="ORF">H0266_14195</name>
</gene>
<keyword evidence="1" id="KW-0472">Membrane</keyword>
<dbReference type="AlphaFoldDB" id="A0A838CVT4"/>
<dbReference type="RefSeq" id="WP_181473087.1">
    <property type="nucleotide sequence ID" value="NZ_JACEFG010000003.1"/>
</dbReference>
<organism evidence="2 3">
    <name type="scientific">Halobacillus locisalis</name>
    <dbReference type="NCBI Taxonomy" id="220753"/>
    <lineage>
        <taxon>Bacteria</taxon>
        <taxon>Bacillati</taxon>
        <taxon>Bacillota</taxon>
        <taxon>Bacilli</taxon>
        <taxon>Bacillales</taxon>
        <taxon>Bacillaceae</taxon>
        <taxon>Halobacillus</taxon>
    </lineage>
</organism>
<keyword evidence="3" id="KW-1185">Reference proteome</keyword>
<name>A0A838CVT4_9BACI</name>
<keyword evidence="1" id="KW-1133">Transmembrane helix</keyword>
<evidence type="ECO:0000313" key="2">
    <source>
        <dbReference type="EMBL" id="MBA2176044.1"/>
    </source>
</evidence>
<evidence type="ECO:0000256" key="1">
    <source>
        <dbReference type="SAM" id="Phobius"/>
    </source>
</evidence>
<protein>
    <submittedName>
        <fullName evidence="2">Uncharacterized protein</fullName>
    </submittedName>
</protein>
<comment type="caution">
    <text evidence="2">The sequence shown here is derived from an EMBL/GenBank/DDBJ whole genome shotgun (WGS) entry which is preliminary data.</text>
</comment>
<accession>A0A838CVT4</accession>
<evidence type="ECO:0000313" key="3">
    <source>
        <dbReference type="Proteomes" id="UP000571017"/>
    </source>
</evidence>
<dbReference type="EMBL" id="JACEFG010000003">
    <property type="protein sequence ID" value="MBA2176044.1"/>
    <property type="molecule type" value="Genomic_DNA"/>
</dbReference>
<dbReference type="Proteomes" id="UP000571017">
    <property type="component" value="Unassembled WGS sequence"/>
</dbReference>
<feature type="transmembrane region" description="Helical" evidence="1">
    <location>
        <begin position="21"/>
        <end position="42"/>
    </location>
</feature>
<proteinExistence type="predicted"/>
<reference evidence="2 3" key="1">
    <citation type="journal article" date="2004" name="Extremophiles">
        <title>Halobacillus locisalis sp. nov., a halophilic bacterium isolated from a marine solar saltern of the Yellow Sea in Korea.</title>
        <authorList>
            <person name="Yoon J.H."/>
            <person name="Kang K.H."/>
            <person name="Oh T.K."/>
            <person name="Park Y.H."/>
        </authorList>
    </citation>
    <scope>NUCLEOTIDE SEQUENCE [LARGE SCALE GENOMIC DNA]</scope>
    <source>
        <strain evidence="2 3">KCTC 3788</strain>
    </source>
</reference>
<keyword evidence="1" id="KW-0812">Transmembrane</keyword>